<organism evidence="2 3">
    <name type="scientific">Dichanthelium oligosanthes</name>
    <dbReference type="NCBI Taxonomy" id="888268"/>
    <lineage>
        <taxon>Eukaryota</taxon>
        <taxon>Viridiplantae</taxon>
        <taxon>Streptophyta</taxon>
        <taxon>Embryophyta</taxon>
        <taxon>Tracheophyta</taxon>
        <taxon>Spermatophyta</taxon>
        <taxon>Magnoliopsida</taxon>
        <taxon>Liliopsida</taxon>
        <taxon>Poales</taxon>
        <taxon>Poaceae</taxon>
        <taxon>PACMAD clade</taxon>
        <taxon>Panicoideae</taxon>
        <taxon>Panicodae</taxon>
        <taxon>Paniceae</taxon>
        <taxon>Dichantheliinae</taxon>
        <taxon>Dichanthelium</taxon>
    </lineage>
</organism>
<evidence type="ECO:0000256" key="1">
    <source>
        <dbReference type="SAM" id="MobiDB-lite"/>
    </source>
</evidence>
<proteinExistence type="predicted"/>
<accession>A0A1E5URM7</accession>
<evidence type="ECO:0000313" key="2">
    <source>
        <dbReference type="EMBL" id="OEL15468.1"/>
    </source>
</evidence>
<keyword evidence="3" id="KW-1185">Reference proteome</keyword>
<evidence type="ECO:0000313" key="3">
    <source>
        <dbReference type="Proteomes" id="UP000095767"/>
    </source>
</evidence>
<comment type="caution">
    <text evidence="2">The sequence shown here is derived from an EMBL/GenBank/DDBJ whole genome shotgun (WGS) entry which is preliminary data.</text>
</comment>
<gene>
    <name evidence="2" type="ORF">BAE44_0023516</name>
</gene>
<dbReference type="EMBL" id="LWDX02066778">
    <property type="protein sequence ID" value="OEL15468.1"/>
    <property type="molecule type" value="Genomic_DNA"/>
</dbReference>
<sequence length="120" mass="12494">MRIRRRPPGQPLGYLLPSATPAPQPPSSASGDRQERPAGDNKEKAPGGWVAVAPERGRGSRGRALRGGGIAGIAAAGNTRAASFVFLNLICDSVVERGSGLQGAQQQRCVLLENGHHHVA</sequence>
<feature type="region of interest" description="Disordered" evidence="1">
    <location>
        <begin position="1"/>
        <end position="64"/>
    </location>
</feature>
<dbReference type="AlphaFoldDB" id="A0A1E5URM7"/>
<reference evidence="2 3" key="1">
    <citation type="submission" date="2016-09" db="EMBL/GenBank/DDBJ databases">
        <title>The draft genome of Dichanthelium oligosanthes: A C3 panicoid grass species.</title>
        <authorList>
            <person name="Studer A.J."/>
            <person name="Schnable J.C."/>
            <person name="Brutnell T.P."/>
        </authorList>
    </citation>
    <scope>NUCLEOTIDE SEQUENCE [LARGE SCALE GENOMIC DNA]</scope>
    <source>
        <strain evidence="3">cv. Kellogg 1175</strain>
        <tissue evidence="2">Leaf</tissue>
    </source>
</reference>
<name>A0A1E5URM7_9POAL</name>
<dbReference type="Proteomes" id="UP000095767">
    <property type="component" value="Unassembled WGS sequence"/>
</dbReference>
<feature type="compositionally biased region" description="Basic and acidic residues" evidence="1">
    <location>
        <begin position="32"/>
        <end position="45"/>
    </location>
</feature>
<protein>
    <submittedName>
        <fullName evidence="2">Uncharacterized protein</fullName>
    </submittedName>
</protein>